<evidence type="ECO:0000256" key="8">
    <source>
        <dbReference type="ARBA" id="ARBA00023002"/>
    </source>
</evidence>
<comment type="subunit">
    <text evidence="11">Homodimer.</text>
</comment>
<dbReference type="EC" id="1.14.14.47" evidence="4 11"/>
<evidence type="ECO:0000256" key="7">
    <source>
        <dbReference type="ARBA" id="ARBA00022723"/>
    </source>
</evidence>
<comment type="cofactor">
    <cofactor evidence="1 11">
        <name>heme</name>
        <dbReference type="ChEBI" id="CHEBI:30413"/>
    </cofactor>
</comment>
<evidence type="ECO:0000256" key="4">
    <source>
        <dbReference type="ARBA" id="ARBA00012735"/>
    </source>
</evidence>
<dbReference type="CDD" id="cd00794">
    <property type="entry name" value="NOS_oxygenase_prok"/>
    <property type="match status" value="1"/>
</dbReference>
<sequence length="356" mass="41041">MITTSALYKEAFSFISQCYKELDKSDQIEKRLKSIEAEIRDTGFYTHTYEELEHGAKMAWRNSNRCIGRLFWDKLHVLDARHINDDKSIEHEILHHISYATNSGKILPTITIFKPNLGTNNTLKIHNHQLIRYAGYETENGIIGDPKSIEFTEACESLGWKGNGTNFDILPIVYSLDNHEPNYFTIPNEFVLEVPIEHPEYDFSPLNTKWYAVPMISDMILEIGGISYSAAPFNGWYMGTEIGARNLADEFRFNLLPKVAKIIGQDTNRNSTLWKDRALVELNIAVLYSYKKNGVSIVDHHSAAQQFLQFEKQEESCGRELTGNWKWLIPPMSPASTHVFHKRYDDTIVKPNFFPR</sequence>
<dbReference type="Proteomes" id="UP000094580">
    <property type="component" value="Unassembled WGS sequence"/>
</dbReference>
<organism evidence="13 14">
    <name type="scientific">Gottfriedia luciferensis</name>
    <dbReference type="NCBI Taxonomy" id="178774"/>
    <lineage>
        <taxon>Bacteria</taxon>
        <taxon>Bacillati</taxon>
        <taxon>Bacillota</taxon>
        <taxon>Bacilli</taxon>
        <taxon>Bacillales</taxon>
        <taxon>Bacillaceae</taxon>
        <taxon>Gottfriedia</taxon>
    </lineage>
</organism>
<dbReference type="SUPFAM" id="SSF56512">
    <property type="entry name" value="Nitric oxide (NO) synthase oxygenase domain"/>
    <property type="match status" value="1"/>
</dbReference>
<gene>
    <name evidence="13" type="ORF">BED47_09640</name>
</gene>
<dbReference type="InterPro" id="IPR050607">
    <property type="entry name" value="NOS"/>
</dbReference>
<evidence type="ECO:0000256" key="1">
    <source>
        <dbReference type="ARBA" id="ARBA00001971"/>
    </source>
</evidence>
<proteinExistence type="inferred from homology"/>
<keyword evidence="7 11" id="KW-0479">Metal-binding</keyword>
<dbReference type="PANTHER" id="PTHR43410">
    <property type="entry name" value="NITRIC OXIDE SYNTHASE OXYGENASE"/>
    <property type="match status" value="1"/>
</dbReference>
<dbReference type="PIRSF" id="PIRSF037219">
    <property type="entry name" value="NOS_oxygenase"/>
    <property type="match status" value="1"/>
</dbReference>
<reference evidence="13 14" key="1">
    <citation type="submission" date="2016-07" db="EMBL/GenBank/DDBJ databases">
        <authorList>
            <person name="Townsley L."/>
            <person name="Shank E.A."/>
        </authorList>
    </citation>
    <scope>NUCLEOTIDE SEQUENCE [LARGE SCALE GENOMIC DNA]</scope>
    <source>
        <strain evidence="13 14">CH01</strain>
    </source>
</reference>
<dbReference type="PANTHER" id="PTHR43410:SF1">
    <property type="entry name" value="NITRIC OXIDE SYNTHASE"/>
    <property type="match status" value="1"/>
</dbReference>
<keyword evidence="9 11" id="KW-0408">Iron</keyword>
<comment type="function">
    <text evidence="2 11">Catalyzes the production of nitric oxide.</text>
</comment>
<dbReference type="InterPro" id="IPR044943">
    <property type="entry name" value="NOS_dom_1"/>
</dbReference>
<dbReference type="Gene3D" id="3.90.440.10">
    <property type="entry name" value="Nitric Oxide Synthase,Heme Domain,Chain A domain 2"/>
    <property type="match status" value="1"/>
</dbReference>
<dbReference type="Gene3D" id="3.90.1230.10">
    <property type="entry name" value="Nitric Oxide Synthase, Chain A, domain 3"/>
    <property type="match status" value="1"/>
</dbReference>
<name>A0ABX2ZLX3_9BACI</name>
<dbReference type="EMBL" id="MDKC01000033">
    <property type="protein sequence ID" value="ODG90707.1"/>
    <property type="molecule type" value="Genomic_DNA"/>
</dbReference>
<evidence type="ECO:0000256" key="3">
    <source>
        <dbReference type="ARBA" id="ARBA00005411"/>
    </source>
</evidence>
<evidence type="ECO:0000256" key="11">
    <source>
        <dbReference type="PIRNR" id="PIRNR037219"/>
    </source>
</evidence>
<evidence type="ECO:0000313" key="13">
    <source>
        <dbReference type="EMBL" id="ODG90707.1"/>
    </source>
</evidence>
<comment type="miscellaneous">
    <text evidence="11">This protein is similar to the oxygenase domain of eukaryotic nitric oxide synthases but lacks the reductase domain which, in eukaryotes, is responsible for transfer of electrons to the ferric heme during nitric oxide synthesis.</text>
</comment>
<dbReference type="InterPro" id="IPR004030">
    <property type="entry name" value="NOS_N"/>
</dbReference>
<protein>
    <recommendedName>
        <fullName evidence="5 11">Nitric oxide synthase oxygenase</fullName>
        <ecNumber evidence="4 11">1.14.14.47</ecNumber>
    </recommendedName>
</protein>
<evidence type="ECO:0000259" key="12">
    <source>
        <dbReference type="PROSITE" id="PS60001"/>
    </source>
</evidence>
<dbReference type="InterPro" id="IPR044940">
    <property type="entry name" value="NOS_dom_2"/>
</dbReference>
<evidence type="ECO:0000313" key="14">
    <source>
        <dbReference type="Proteomes" id="UP000094580"/>
    </source>
</evidence>
<keyword evidence="6 11" id="KW-0349">Heme</keyword>
<dbReference type="Gene3D" id="3.90.340.10">
    <property type="entry name" value="Nitric Oxide Synthase, Chain A, domain 1"/>
    <property type="match status" value="1"/>
</dbReference>
<accession>A0ABX2ZLX3</accession>
<feature type="domain" description="Nitric oxide synthase (NOS)" evidence="12">
    <location>
        <begin position="65"/>
        <end position="72"/>
    </location>
</feature>
<comment type="caution">
    <text evidence="13">The sequence shown here is derived from an EMBL/GenBank/DDBJ whole genome shotgun (WGS) entry which is preliminary data.</text>
</comment>
<evidence type="ECO:0000256" key="2">
    <source>
        <dbReference type="ARBA" id="ARBA00002642"/>
    </source>
</evidence>
<evidence type="ECO:0000256" key="6">
    <source>
        <dbReference type="ARBA" id="ARBA00022617"/>
    </source>
</evidence>
<evidence type="ECO:0000256" key="9">
    <source>
        <dbReference type="ARBA" id="ARBA00023004"/>
    </source>
</evidence>
<keyword evidence="8 11" id="KW-0560">Oxidoreductase</keyword>
<dbReference type="PROSITE" id="PS60001">
    <property type="entry name" value="NOS"/>
    <property type="match status" value="1"/>
</dbReference>
<keyword evidence="14" id="KW-1185">Reference proteome</keyword>
<comment type="similarity">
    <text evidence="3 11">Belongs to the NOS family. Bacterial NOS oxygenase subfamily.</text>
</comment>
<dbReference type="RefSeq" id="WP_025568432.1">
    <property type="nucleotide sequence ID" value="NZ_MDKC01000033.1"/>
</dbReference>
<comment type="catalytic activity">
    <reaction evidence="10">
        <text>3 reduced [flavodoxin] + 2 L-arginine + 4 O2 = 3 oxidized [flavodoxin] + 2 L-citrulline + 2 nitric oxide + 4 H2O + 5 H(+)</text>
        <dbReference type="Rhea" id="RHEA:52324"/>
        <dbReference type="Rhea" id="RHEA-COMP:10622"/>
        <dbReference type="Rhea" id="RHEA-COMP:10623"/>
        <dbReference type="ChEBI" id="CHEBI:15377"/>
        <dbReference type="ChEBI" id="CHEBI:15378"/>
        <dbReference type="ChEBI" id="CHEBI:15379"/>
        <dbReference type="ChEBI" id="CHEBI:16480"/>
        <dbReference type="ChEBI" id="CHEBI:32682"/>
        <dbReference type="ChEBI" id="CHEBI:57618"/>
        <dbReference type="ChEBI" id="CHEBI:57743"/>
        <dbReference type="ChEBI" id="CHEBI:58210"/>
        <dbReference type="EC" id="1.14.14.47"/>
    </reaction>
</comment>
<evidence type="ECO:0000256" key="5">
    <source>
        <dbReference type="ARBA" id="ARBA00018859"/>
    </source>
</evidence>
<dbReference type="InterPro" id="IPR017142">
    <property type="entry name" value="Nitric_oxide_synthase_Oase-su"/>
</dbReference>
<evidence type="ECO:0000256" key="10">
    <source>
        <dbReference type="ARBA" id="ARBA00048713"/>
    </source>
</evidence>
<dbReference type="InterPro" id="IPR036119">
    <property type="entry name" value="NOS_N_sf"/>
</dbReference>
<dbReference type="Pfam" id="PF02898">
    <property type="entry name" value="NO_synthase"/>
    <property type="match status" value="1"/>
</dbReference>
<dbReference type="InterPro" id="IPR044944">
    <property type="entry name" value="NOS_dom_3"/>
</dbReference>